<feature type="chain" id="PRO_5045744879" evidence="1">
    <location>
        <begin position="20"/>
        <end position="71"/>
    </location>
</feature>
<organism evidence="2 3">
    <name type="scientific">Bacteroides sedimenti</name>
    <dbReference type="NCBI Taxonomy" id="2136147"/>
    <lineage>
        <taxon>Bacteria</taxon>
        <taxon>Pseudomonadati</taxon>
        <taxon>Bacteroidota</taxon>
        <taxon>Bacteroidia</taxon>
        <taxon>Bacteroidales</taxon>
        <taxon>Bacteroidaceae</taxon>
        <taxon>Bacteroides</taxon>
    </lineage>
</organism>
<reference evidence="2 3" key="1">
    <citation type="submission" date="2023-04" db="EMBL/GenBank/DDBJ databases">
        <title>Draft genome sequence of acteroides sedimenti strain YN3PY1.</title>
        <authorList>
            <person name="Yoshida N."/>
        </authorList>
    </citation>
    <scope>NUCLEOTIDE SEQUENCE [LARGE SCALE GENOMIC DNA]</scope>
    <source>
        <strain evidence="2 3">YN3PY1</strain>
    </source>
</reference>
<evidence type="ECO:0000313" key="3">
    <source>
        <dbReference type="Proteomes" id="UP001496674"/>
    </source>
</evidence>
<evidence type="ECO:0000313" key="2">
    <source>
        <dbReference type="EMBL" id="BEG99464.1"/>
    </source>
</evidence>
<feature type="signal peptide" evidence="1">
    <location>
        <begin position="1"/>
        <end position="19"/>
    </location>
</feature>
<proteinExistence type="predicted"/>
<gene>
    <name evidence="2" type="ORF">BSYN_17290</name>
</gene>
<accession>A0ABN6Z4H4</accession>
<dbReference type="Proteomes" id="UP001496674">
    <property type="component" value="Chromosome"/>
</dbReference>
<keyword evidence="3" id="KW-1185">Reference proteome</keyword>
<sequence length="71" mass="7962">MRYLYSLLVFFLVCVDVSAQDSPISNVFLNREMIIKAGVKDTINGVAQIVTDFEVKNGVASLVKTKVHRFL</sequence>
<protein>
    <submittedName>
        <fullName evidence="2">Uncharacterized protein</fullName>
    </submittedName>
</protein>
<dbReference type="RefSeq" id="WP_353330024.1">
    <property type="nucleotide sequence ID" value="NZ_AP028055.1"/>
</dbReference>
<dbReference type="EMBL" id="AP028055">
    <property type="protein sequence ID" value="BEG99464.1"/>
    <property type="molecule type" value="Genomic_DNA"/>
</dbReference>
<keyword evidence="1" id="KW-0732">Signal</keyword>
<name>A0ABN6Z4H4_9BACE</name>
<evidence type="ECO:0000256" key="1">
    <source>
        <dbReference type="SAM" id="SignalP"/>
    </source>
</evidence>